<gene>
    <name evidence="4" type="ORF">HPLM_LOCUS8677</name>
</gene>
<organism evidence="6">
    <name type="scientific">Haemonchus placei</name>
    <name type="common">Barber's pole worm</name>
    <dbReference type="NCBI Taxonomy" id="6290"/>
    <lineage>
        <taxon>Eukaryota</taxon>
        <taxon>Metazoa</taxon>
        <taxon>Ecdysozoa</taxon>
        <taxon>Nematoda</taxon>
        <taxon>Chromadorea</taxon>
        <taxon>Rhabditida</taxon>
        <taxon>Rhabditina</taxon>
        <taxon>Rhabditomorpha</taxon>
        <taxon>Strongyloidea</taxon>
        <taxon>Trichostrongylidae</taxon>
        <taxon>Haemonchus</taxon>
    </lineage>
</organism>
<keyword evidence="2" id="KW-0732">Signal</keyword>
<dbReference type="PANTHER" id="PTHR18945">
    <property type="entry name" value="NEUROTRANSMITTER GATED ION CHANNEL"/>
    <property type="match status" value="1"/>
</dbReference>
<proteinExistence type="predicted"/>
<feature type="transmembrane region" description="Helical" evidence="1">
    <location>
        <begin position="310"/>
        <end position="332"/>
    </location>
</feature>
<reference evidence="6" key="1">
    <citation type="submission" date="2017-02" db="UniProtKB">
        <authorList>
            <consortium name="WormBaseParasite"/>
        </authorList>
    </citation>
    <scope>IDENTIFICATION</scope>
</reference>
<evidence type="ECO:0000259" key="3">
    <source>
        <dbReference type="Pfam" id="PF02931"/>
    </source>
</evidence>
<sequence length="403" mass="46207">MKLLSITWILIGVSAFAPIPPPSSETDECIELKNSSKGFLDMSSTERARLEACVYTYLTEMEKKFNHDPNSFHADPPPEPKLVIQVDDVAIRHVQLSPGSSYQFQIYGDIYLSWEDTRLHWDSAEWKVDNFYIHDTHKIWSPNLIDHSICTDITVCASELTDVEIMSEGRAYARLAFRYSAYCTIDYSRFPEDENHCCIFFTAFETDREVKFDVASDRTKKVNRPVAMQNLYDRVKGLSTLADEHSAWVVDEHTVEITHLAGIQSLEVLKVCVHAEKKMSTIRMALKIPITIATLIMLVSPLFGDLRTQVYIKLFILSLQTICFIYLCSISPPNGFSGTRPKLYSYYELIFAMSSVSLLMTLACVALSRVKRTIAPTHRFYLAAKLVRNFQFHRWIHLGFHSK</sequence>
<dbReference type="GO" id="GO:0016020">
    <property type="term" value="C:membrane"/>
    <property type="evidence" value="ECO:0007669"/>
    <property type="project" value="InterPro"/>
</dbReference>
<dbReference type="OrthoDB" id="5975154at2759"/>
<protein>
    <submittedName>
        <fullName evidence="6">Neur_chan_LBD domain-containing protein</fullName>
    </submittedName>
</protein>
<keyword evidence="1" id="KW-1133">Transmembrane helix</keyword>
<accession>A0A0N4WDL7</accession>
<reference evidence="4 5" key="2">
    <citation type="submission" date="2018-11" db="EMBL/GenBank/DDBJ databases">
        <authorList>
            <consortium name="Pathogen Informatics"/>
        </authorList>
    </citation>
    <scope>NUCLEOTIDE SEQUENCE [LARGE SCALE GENOMIC DNA]</scope>
    <source>
        <strain evidence="4 5">MHpl1</strain>
    </source>
</reference>
<evidence type="ECO:0000256" key="2">
    <source>
        <dbReference type="SAM" id="SignalP"/>
    </source>
</evidence>
<feature type="domain" description="Neurotransmitter-gated ion-channel ligand-binding" evidence="3">
    <location>
        <begin position="104"/>
        <end position="230"/>
    </location>
</feature>
<dbReference type="WBParaSite" id="HPLM_0000868501-mRNA-1">
    <property type="protein sequence ID" value="HPLM_0000868501-mRNA-1"/>
    <property type="gene ID" value="HPLM_0000868501"/>
</dbReference>
<feature type="transmembrane region" description="Helical" evidence="1">
    <location>
        <begin position="284"/>
        <end position="303"/>
    </location>
</feature>
<dbReference type="InterPro" id="IPR006202">
    <property type="entry name" value="Neur_chan_lig-bd"/>
</dbReference>
<evidence type="ECO:0000256" key="1">
    <source>
        <dbReference type="SAM" id="Phobius"/>
    </source>
</evidence>
<name>A0A0N4WDL7_HAEPC</name>
<dbReference type="GO" id="GO:0004888">
    <property type="term" value="F:transmembrane signaling receptor activity"/>
    <property type="evidence" value="ECO:0007669"/>
    <property type="project" value="InterPro"/>
</dbReference>
<keyword evidence="1" id="KW-0812">Transmembrane</keyword>
<feature type="signal peptide" evidence="2">
    <location>
        <begin position="1"/>
        <end position="15"/>
    </location>
</feature>
<feature type="chain" id="PRO_5043123604" evidence="2">
    <location>
        <begin position="16"/>
        <end position="403"/>
    </location>
</feature>
<feature type="transmembrane region" description="Helical" evidence="1">
    <location>
        <begin position="344"/>
        <end position="367"/>
    </location>
</feature>
<keyword evidence="5" id="KW-1185">Reference proteome</keyword>
<dbReference type="InterPro" id="IPR036734">
    <property type="entry name" value="Neur_chan_lig-bd_sf"/>
</dbReference>
<evidence type="ECO:0000313" key="6">
    <source>
        <dbReference type="WBParaSite" id="HPLM_0000868501-mRNA-1"/>
    </source>
</evidence>
<dbReference type="GO" id="GO:0005230">
    <property type="term" value="F:extracellular ligand-gated monoatomic ion channel activity"/>
    <property type="evidence" value="ECO:0007669"/>
    <property type="project" value="InterPro"/>
</dbReference>
<dbReference type="OMA" id="LYLCTIT"/>
<dbReference type="Pfam" id="PF02931">
    <property type="entry name" value="Neur_chan_LBD"/>
    <property type="match status" value="1"/>
</dbReference>
<dbReference type="AlphaFoldDB" id="A0A0N4WDL7"/>
<evidence type="ECO:0000313" key="5">
    <source>
        <dbReference type="Proteomes" id="UP000268014"/>
    </source>
</evidence>
<dbReference type="EMBL" id="UZAF01016909">
    <property type="protein sequence ID" value="VDO35530.1"/>
    <property type="molecule type" value="Genomic_DNA"/>
</dbReference>
<dbReference type="InterPro" id="IPR006201">
    <property type="entry name" value="Neur_channel"/>
</dbReference>
<dbReference type="Gene3D" id="2.70.170.10">
    <property type="entry name" value="Neurotransmitter-gated ion-channel ligand-binding domain"/>
    <property type="match status" value="1"/>
</dbReference>
<dbReference type="Proteomes" id="UP000268014">
    <property type="component" value="Unassembled WGS sequence"/>
</dbReference>
<keyword evidence="1" id="KW-0472">Membrane</keyword>
<evidence type="ECO:0000313" key="4">
    <source>
        <dbReference type="EMBL" id="VDO35530.1"/>
    </source>
</evidence>
<dbReference type="SUPFAM" id="SSF63712">
    <property type="entry name" value="Nicotinic receptor ligand binding domain-like"/>
    <property type="match status" value="1"/>
</dbReference>